<evidence type="ECO:0000313" key="2">
    <source>
        <dbReference type="Proteomes" id="UP001139451"/>
    </source>
</evidence>
<name>A0A9X2HUU2_9SPHN</name>
<keyword evidence="2" id="KW-1185">Reference proteome</keyword>
<comment type="caution">
    <text evidence="1">The sequence shown here is derived from an EMBL/GenBank/DDBJ whole genome shotgun (WGS) entry which is preliminary data.</text>
</comment>
<accession>A0A9X2HUU2</accession>
<proteinExistence type="predicted"/>
<reference evidence="1" key="1">
    <citation type="submission" date="2022-05" db="EMBL/GenBank/DDBJ databases">
        <title>Sphingomonas sp. strain MG17 Genome sequencing and assembly.</title>
        <authorList>
            <person name="Kim I."/>
        </authorList>
    </citation>
    <scope>NUCLEOTIDE SEQUENCE</scope>
    <source>
        <strain evidence="1">MG17</strain>
    </source>
</reference>
<dbReference type="EMBL" id="JAMLDX010000030">
    <property type="protein sequence ID" value="MCP3733055.1"/>
    <property type="molecule type" value="Genomic_DNA"/>
</dbReference>
<organism evidence="1 2">
    <name type="scientific">Sphingomonas tagetis</name>
    <dbReference type="NCBI Taxonomy" id="2949092"/>
    <lineage>
        <taxon>Bacteria</taxon>
        <taxon>Pseudomonadati</taxon>
        <taxon>Pseudomonadota</taxon>
        <taxon>Alphaproteobacteria</taxon>
        <taxon>Sphingomonadales</taxon>
        <taxon>Sphingomonadaceae</taxon>
        <taxon>Sphingomonas</taxon>
    </lineage>
</organism>
<sequence length="73" mass="7755">MSRAVNIDATVDHVIATSAKLKAVISAIEPLVPKGTRVVFVNADHTAAVARAYGKLVMTGTVTRSHWVQVRAS</sequence>
<dbReference type="Proteomes" id="UP001139451">
    <property type="component" value="Unassembled WGS sequence"/>
</dbReference>
<protein>
    <submittedName>
        <fullName evidence="1">Uncharacterized protein</fullName>
    </submittedName>
</protein>
<evidence type="ECO:0000313" key="1">
    <source>
        <dbReference type="EMBL" id="MCP3733055.1"/>
    </source>
</evidence>
<gene>
    <name evidence="1" type="ORF">M9978_21850</name>
</gene>
<dbReference type="AlphaFoldDB" id="A0A9X2HUU2"/>